<dbReference type="InterPro" id="IPR051868">
    <property type="entry name" value="ZN346_ZMAT4"/>
</dbReference>
<keyword evidence="9" id="KW-1185">Reference proteome</keyword>
<dbReference type="Gene3D" id="3.30.160.60">
    <property type="entry name" value="Classic Zinc Finger"/>
    <property type="match status" value="1"/>
</dbReference>
<proteinExistence type="predicted"/>
<evidence type="ECO:0000256" key="6">
    <source>
        <dbReference type="ARBA" id="ARBA00023242"/>
    </source>
</evidence>
<dbReference type="PANTHER" id="PTHR46144:SF6">
    <property type="entry name" value="C2H2-TYPE DOMAIN-CONTAINING PROTEIN"/>
    <property type="match status" value="1"/>
</dbReference>
<comment type="subcellular location">
    <subcellularLocation>
        <location evidence="1">Nucleus</location>
    </subcellularLocation>
</comment>
<feature type="non-terminal residue" evidence="8">
    <location>
        <position position="285"/>
    </location>
</feature>
<evidence type="ECO:0000256" key="2">
    <source>
        <dbReference type="ARBA" id="ARBA00022723"/>
    </source>
</evidence>
<reference evidence="8 9" key="1">
    <citation type="submission" date="2023-12" db="EMBL/GenBank/DDBJ databases">
        <title>A high-quality genome assembly for Dillenia turbinata (Dilleniales).</title>
        <authorList>
            <person name="Chanderbali A."/>
        </authorList>
    </citation>
    <scope>NUCLEOTIDE SEQUENCE [LARGE SCALE GENOMIC DNA]</scope>
    <source>
        <strain evidence="8">LSX21</strain>
        <tissue evidence="8">Leaf</tissue>
    </source>
</reference>
<evidence type="ECO:0000256" key="7">
    <source>
        <dbReference type="SAM" id="MobiDB-lite"/>
    </source>
</evidence>
<keyword evidence="6" id="KW-0539">Nucleus</keyword>
<gene>
    <name evidence="8" type="ORF">RJ641_022925</name>
</gene>
<comment type="caution">
    <text evidence="8">The sequence shown here is derived from an EMBL/GenBank/DDBJ whole genome shotgun (WGS) entry which is preliminary data.</text>
</comment>
<evidence type="ECO:0000256" key="3">
    <source>
        <dbReference type="ARBA" id="ARBA00022737"/>
    </source>
</evidence>
<name>A0AAN8UIH6_9MAGN</name>
<dbReference type="GO" id="GO:0008270">
    <property type="term" value="F:zinc ion binding"/>
    <property type="evidence" value="ECO:0007669"/>
    <property type="project" value="UniProtKB-KW"/>
</dbReference>
<dbReference type="PANTHER" id="PTHR46144">
    <property type="entry name" value="ZINC FINGER PROTEIN 385B-LIKE"/>
    <property type="match status" value="1"/>
</dbReference>
<dbReference type="GO" id="GO:0005634">
    <property type="term" value="C:nucleus"/>
    <property type="evidence" value="ECO:0007669"/>
    <property type="project" value="UniProtKB-SubCell"/>
</dbReference>
<keyword evidence="5" id="KW-0862">Zinc</keyword>
<keyword evidence="2" id="KW-0479">Metal-binding</keyword>
<feature type="region of interest" description="Disordered" evidence="7">
    <location>
        <begin position="214"/>
        <end position="257"/>
    </location>
</feature>
<dbReference type="Proteomes" id="UP001370490">
    <property type="component" value="Unassembled WGS sequence"/>
</dbReference>
<evidence type="ECO:0000313" key="9">
    <source>
        <dbReference type="Proteomes" id="UP001370490"/>
    </source>
</evidence>
<protein>
    <recommendedName>
        <fullName evidence="10">U1-type domain-containing protein</fullName>
    </recommendedName>
</protein>
<dbReference type="InterPro" id="IPR036236">
    <property type="entry name" value="Znf_C2H2_sf"/>
</dbReference>
<evidence type="ECO:0000256" key="5">
    <source>
        <dbReference type="ARBA" id="ARBA00022833"/>
    </source>
</evidence>
<evidence type="ECO:0000256" key="1">
    <source>
        <dbReference type="ARBA" id="ARBA00004123"/>
    </source>
</evidence>
<evidence type="ECO:0000256" key="4">
    <source>
        <dbReference type="ARBA" id="ARBA00022771"/>
    </source>
</evidence>
<feature type="region of interest" description="Disordered" evidence="7">
    <location>
        <begin position="43"/>
        <end position="66"/>
    </location>
</feature>
<keyword evidence="4" id="KW-0863">Zinc-finger</keyword>
<accession>A0AAN8UIH6</accession>
<feature type="compositionally biased region" description="Low complexity" evidence="7">
    <location>
        <begin position="216"/>
        <end position="227"/>
    </location>
</feature>
<evidence type="ECO:0000313" key="8">
    <source>
        <dbReference type="EMBL" id="KAK6913324.1"/>
    </source>
</evidence>
<evidence type="ECO:0008006" key="10">
    <source>
        <dbReference type="Google" id="ProtNLM"/>
    </source>
</evidence>
<keyword evidence="3" id="KW-0677">Repeat</keyword>
<dbReference type="EMBL" id="JBAMMX010000027">
    <property type="protein sequence ID" value="KAK6913324.1"/>
    <property type="molecule type" value="Genomic_DNA"/>
</dbReference>
<dbReference type="SUPFAM" id="SSF57667">
    <property type="entry name" value="beta-beta-alpha zinc fingers"/>
    <property type="match status" value="1"/>
</dbReference>
<sequence>MDYRTEIQKNPILSVDQSIYTHSYTTNFTHSLQTLANPNPNISIPSQPSQITHHDHRPSFYSPDSGLDPPGVESYSHSLSSYGGMFAHHGVNSGSVETVCSGYYGQEPNASSVQIRAAKEAIMQFGHNLLPDEQTVAVPLNRVEQLIPVKPTSYTLGSNPAIQPPKRNWWKAAKKTKIVQSAHCEVCKIDCNSKEVLWQHRLGKKHKKNLEKLTEASAPAPSVPVVPKQIIGPQENPEKGNAANASGQKIKKAAQPVEDLETKRKKVIDGGAAANAVRTCAICNV</sequence>
<dbReference type="AlphaFoldDB" id="A0AAN8UIH6"/>
<organism evidence="8 9">
    <name type="scientific">Dillenia turbinata</name>
    <dbReference type="NCBI Taxonomy" id="194707"/>
    <lineage>
        <taxon>Eukaryota</taxon>
        <taxon>Viridiplantae</taxon>
        <taxon>Streptophyta</taxon>
        <taxon>Embryophyta</taxon>
        <taxon>Tracheophyta</taxon>
        <taxon>Spermatophyta</taxon>
        <taxon>Magnoliopsida</taxon>
        <taxon>eudicotyledons</taxon>
        <taxon>Gunneridae</taxon>
        <taxon>Pentapetalae</taxon>
        <taxon>Dilleniales</taxon>
        <taxon>Dilleniaceae</taxon>
        <taxon>Dillenia</taxon>
    </lineage>
</organism>